<accession>A0A443HN34</accession>
<evidence type="ECO:0000313" key="1">
    <source>
        <dbReference type="EMBL" id="RWQ93223.1"/>
    </source>
</evidence>
<dbReference type="AlphaFoldDB" id="A0A443HN34"/>
<dbReference type="GeneID" id="39602594"/>
<organism evidence="1 2">
    <name type="scientific">Byssochlamys spectabilis</name>
    <name type="common">Paecilomyces variotii</name>
    <dbReference type="NCBI Taxonomy" id="264951"/>
    <lineage>
        <taxon>Eukaryota</taxon>
        <taxon>Fungi</taxon>
        <taxon>Dikarya</taxon>
        <taxon>Ascomycota</taxon>
        <taxon>Pezizomycotina</taxon>
        <taxon>Eurotiomycetes</taxon>
        <taxon>Eurotiomycetidae</taxon>
        <taxon>Eurotiales</taxon>
        <taxon>Thermoascaceae</taxon>
        <taxon>Paecilomyces</taxon>
    </lineage>
</organism>
<dbReference type="Proteomes" id="UP000283841">
    <property type="component" value="Unassembled WGS sequence"/>
</dbReference>
<dbReference type="PANTHER" id="PTHR36848">
    <property type="entry name" value="DNA-BINDING PROTEIN (PUTATIVE SECRETED PROTEIN)-RELATED"/>
    <property type="match status" value="1"/>
</dbReference>
<reference evidence="1 2" key="1">
    <citation type="journal article" date="2018" name="Front. Microbiol.">
        <title>Genomic and genetic insights into a cosmopolitan fungus, Paecilomyces variotii (Eurotiales).</title>
        <authorList>
            <person name="Urquhart A.S."/>
            <person name="Mondo S.J."/>
            <person name="Makela M.R."/>
            <person name="Hane J.K."/>
            <person name="Wiebenga A."/>
            <person name="He G."/>
            <person name="Mihaltcheva S."/>
            <person name="Pangilinan J."/>
            <person name="Lipzen A."/>
            <person name="Barry K."/>
            <person name="de Vries R.P."/>
            <person name="Grigoriev I.V."/>
            <person name="Idnurm A."/>
        </authorList>
    </citation>
    <scope>NUCLEOTIDE SEQUENCE [LARGE SCALE GENOMIC DNA]</scope>
    <source>
        <strain evidence="1 2">CBS 101075</strain>
    </source>
</reference>
<dbReference type="RefSeq" id="XP_028482868.1">
    <property type="nucleotide sequence ID" value="XM_028633317.1"/>
</dbReference>
<comment type="caution">
    <text evidence="1">The sequence shown here is derived from an EMBL/GenBank/DDBJ whole genome shotgun (WGS) entry which is preliminary data.</text>
</comment>
<dbReference type="InterPro" id="IPR053161">
    <property type="entry name" value="Ulvan_degrading_GH"/>
</dbReference>
<proteinExistence type="predicted"/>
<dbReference type="EMBL" id="RCNU01000010">
    <property type="protein sequence ID" value="RWQ93223.1"/>
    <property type="molecule type" value="Genomic_DNA"/>
</dbReference>
<gene>
    <name evidence="1" type="ORF">C8Q69DRAFT_513519</name>
</gene>
<evidence type="ECO:0000313" key="2">
    <source>
        <dbReference type="Proteomes" id="UP000283841"/>
    </source>
</evidence>
<sequence>MGLNLADIPAPIGTVANNAKPPGFGQRPATWITYNVSQQFDNPVGLARPYFRYWVPDADVEDNVLQFDLKQMKEHGAGGAEIICLENYGIEDAVVDPALYGYGGARWYQKFNTILHAIKALNMTADFALGPTQGASIPILDPDTKGMNTELAYGQVNLTSGQTYDGWLPQPKNTDAGYANKPDFYPPLVNYTNKFVSAIVARKSKIPSDDPRVVQLDYHSVQDVTARVSNGSIRYTAPTDGGEYILFAFWQRRTGYLAAQGAFNNATNPNNPASWFAYVVDHFSQAGTDLWTSFTEQYVMSGENADLIRELGIYAWEDSAEFRATLFWTDNFINFFQESRNYSPIAALPSYFGTTNVPPSTLPDSYYYFGFNDEGGKDISAKLRNDYRQTLQELYEKYHLTGLSTWTSKWDLQGSLQPYATAPILAPAWDLTASAAYIDAPETESNYFDGVIDANRAFSGGAFLGRRQIVSSELGAHRYEAYAITWPVILNDCKISYAGGVNRVVLHGYPYSGYRPDASWPGFTTFEWLYSEMWGPRQPGWQYSRVFGDWIARTQLILQTGVPRVDIAIYRHKYIDLDIKHYGLPENIFGDPSLANSGYSYVALSPSLLKLDNAIITEGVLAKDGPAFSAFIIDNSTNLTSEAASRFIEYAEEGFPIIFINGVPESTPYYCPTCDEYVKETVTKLLQYPSVKNVSSESEVVSALQDLKIFPAARNISPSPILYVHRWDENNKVDYFWVYNSDIYNDHETEVSIKANGGIPYQLNAWTGEITAVLNYSITDDNRYNLWVPLRSNQSTIFAFAPEEYFPDTPIPPVHVTRTDIHHLAYSSSENCIVARIFDARDHSITLSNGNIRYVPSSPSHILPRDATILGPWNLTIQEWLPGPNPTKNYTSIYKYHNYYDLQPRLFPWYNISSSLFYMSGIGTYTTQFSWSVFPVRNSSFSAGVLLSLPRPIFNTAQIHINENQTAPIDVDDPVVNISPFLRNGTNTVRIEVSSTLRNRLLEFNNTQSWEQSQYAASYGPQPYGLVGEVELVPFWEVKLPL</sequence>
<evidence type="ECO:0008006" key="3">
    <source>
        <dbReference type="Google" id="ProtNLM"/>
    </source>
</evidence>
<dbReference type="PANTHER" id="PTHR36848:SF2">
    <property type="entry name" value="SECRETED PROTEIN"/>
    <property type="match status" value="1"/>
</dbReference>
<keyword evidence="2" id="KW-1185">Reference proteome</keyword>
<protein>
    <recommendedName>
        <fullName evidence="3">Secreted protein</fullName>
    </recommendedName>
</protein>
<dbReference type="Pfam" id="PF17132">
    <property type="entry name" value="Glyco_hydro_106"/>
    <property type="match status" value="1"/>
</dbReference>
<dbReference type="STRING" id="264951.A0A443HN34"/>
<dbReference type="VEuPathDB" id="FungiDB:C8Q69DRAFT_513519"/>
<name>A0A443HN34_BYSSP</name>